<feature type="non-terminal residue" evidence="2">
    <location>
        <position position="41"/>
    </location>
</feature>
<evidence type="ECO:0000313" key="3">
    <source>
        <dbReference type="Proteomes" id="UP000663828"/>
    </source>
</evidence>
<evidence type="ECO:0000256" key="1">
    <source>
        <dbReference type="SAM" id="MobiDB-lite"/>
    </source>
</evidence>
<protein>
    <submittedName>
        <fullName evidence="2">Uncharacterized protein</fullName>
    </submittedName>
</protein>
<evidence type="ECO:0000313" key="2">
    <source>
        <dbReference type="EMBL" id="CAF1688539.1"/>
    </source>
</evidence>
<dbReference type="AlphaFoldDB" id="A0A816HLW3"/>
<reference evidence="2" key="1">
    <citation type="submission" date="2021-02" db="EMBL/GenBank/DDBJ databases">
        <authorList>
            <person name="Nowell W R."/>
        </authorList>
    </citation>
    <scope>NUCLEOTIDE SEQUENCE</scope>
</reference>
<keyword evidence="3" id="KW-1185">Reference proteome</keyword>
<accession>A0A816HLW3</accession>
<name>A0A816HLW3_ADIRI</name>
<dbReference type="EMBL" id="CAJNOR010018409">
    <property type="protein sequence ID" value="CAF1688539.1"/>
    <property type="molecule type" value="Genomic_DNA"/>
</dbReference>
<comment type="caution">
    <text evidence="2">The sequence shown here is derived from an EMBL/GenBank/DDBJ whole genome shotgun (WGS) entry which is preliminary data.</text>
</comment>
<gene>
    <name evidence="2" type="ORF">XAT740_LOCUS62901</name>
</gene>
<dbReference type="Proteomes" id="UP000663828">
    <property type="component" value="Unassembled WGS sequence"/>
</dbReference>
<organism evidence="2 3">
    <name type="scientific">Adineta ricciae</name>
    <name type="common">Rotifer</name>
    <dbReference type="NCBI Taxonomy" id="249248"/>
    <lineage>
        <taxon>Eukaryota</taxon>
        <taxon>Metazoa</taxon>
        <taxon>Spiralia</taxon>
        <taxon>Gnathifera</taxon>
        <taxon>Rotifera</taxon>
        <taxon>Eurotatoria</taxon>
        <taxon>Bdelloidea</taxon>
        <taxon>Adinetida</taxon>
        <taxon>Adinetidae</taxon>
        <taxon>Adineta</taxon>
    </lineage>
</organism>
<sequence>MFANRARFPGPPIGNQIPIGSPEDHWKTRWPSLISSILGGV</sequence>
<proteinExistence type="predicted"/>
<feature type="region of interest" description="Disordered" evidence="1">
    <location>
        <begin position="1"/>
        <end position="24"/>
    </location>
</feature>